<feature type="region of interest" description="Disordered" evidence="1">
    <location>
        <begin position="74"/>
        <end position="94"/>
    </location>
</feature>
<accession>A0A9P0BXE2</accession>
<keyword evidence="3" id="KW-1185">Reference proteome</keyword>
<feature type="region of interest" description="Disordered" evidence="1">
    <location>
        <begin position="1"/>
        <end position="43"/>
    </location>
</feature>
<protein>
    <submittedName>
        <fullName evidence="2">Uncharacterized protein</fullName>
    </submittedName>
</protein>
<reference evidence="2" key="1">
    <citation type="submission" date="2021-12" db="EMBL/GenBank/DDBJ databases">
        <authorList>
            <person name="King R."/>
        </authorList>
    </citation>
    <scope>NUCLEOTIDE SEQUENCE</scope>
</reference>
<dbReference type="OrthoDB" id="2017408at2759"/>
<feature type="compositionally biased region" description="Polar residues" evidence="1">
    <location>
        <begin position="74"/>
        <end position="88"/>
    </location>
</feature>
<sequence>MNKNNKKSKDMVATKNKSKVVPCSTPEHRPDSPSRDSDSLCDSEAASPVPFFCTQDGAEGETDVVWNFYTPKSEQAQKSRLKNSTPVSRKSKRVKPKIIEKIPPKRRPLKTTQKKTALFQELIELNQNLHELMTQNHTEKLVTENKNSGSEDDIFNESPEFSPKSRVRSNSRCLRRNVLSSNFVKTDPETALESDDSMNECLIKASQVVEENILNEAPAVKKPCYERNYKNKLFTSDINFKMDQDSMDAILNSIKLDSPIIHKAKQIKSPQMNNDSFDSLVGNLNDSTLERLTQMPAKIDTSKRKYKLNESISDGNKWMIKELIVHESNPSPKSIFSRHNSMPVSPTVTNPDKPSTSTSGMAFGRYNSMPFGKDADATIVPGDSPIRCTPEEIKKKHQLAREKLLAKRLLPFTVTQNSSQTSNSANATQMTQQPISKIVDKEVVPKIIPEPIVPKKVQFQPKVASSTATMKNKLNSMNSLGKPANSSEDLKLLIEKKRQEALMKLRRRQIQSKIV</sequence>
<feature type="region of interest" description="Disordered" evidence="1">
    <location>
        <begin position="144"/>
        <end position="168"/>
    </location>
</feature>
<name>A0A9P0BXE2_CHRIL</name>
<evidence type="ECO:0000256" key="1">
    <source>
        <dbReference type="SAM" id="MobiDB-lite"/>
    </source>
</evidence>
<feature type="compositionally biased region" description="Basic and acidic residues" evidence="1">
    <location>
        <begin position="26"/>
        <end position="38"/>
    </location>
</feature>
<feature type="region of interest" description="Disordered" evidence="1">
    <location>
        <begin position="331"/>
        <end position="357"/>
    </location>
</feature>
<dbReference type="Proteomes" id="UP001154114">
    <property type="component" value="Chromosome 20"/>
</dbReference>
<gene>
    <name evidence="2" type="ORF">CINC_LOCUS6089</name>
</gene>
<evidence type="ECO:0000313" key="2">
    <source>
        <dbReference type="EMBL" id="CAH0594093.1"/>
    </source>
</evidence>
<evidence type="ECO:0000313" key="3">
    <source>
        <dbReference type="Proteomes" id="UP001154114"/>
    </source>
</evidence>
<dbReference type="AlphaFoldDB" id="A0A9P0BXE2"/>
<dbReference type="EMBL" id="LR824023">
    <property type="protein sequence ID" value="CAH0594093.1"/>
    <property type="molecule type" value="Genomic_DNA"/>
</dbReference>
<organism evidence="2 3">
    <name type="scientific">Chrysodeixis includens</name>
    <name type="common">Soybean looper</name>
    <name type="synonym">Pseudoplusia includens</name>
    <dbReference type="NCBI Taxonomy" id="689277"/>
    <lineage>
        <taxon>Eukaryota</taxon>
        <taxon>Metazoa</taxon>
        <taxon>Ecdysozoa</taxon>
        <taxon>Arthropoda</taxon>
        <taxon>Hexapoda</taxon>
        <taxon>Insecta</taxon>
        <taxon>Pterygota</taxon>
        <taxon>Neoptera</taxon>
        <taxon>Endopterygota</taxon>
        <taxon>Lepidoptera</taxon>
        <taxon>Glossata</taxon>
        <taxon>Ditrysia</taxon>
        <taxon>Noctuoidea</taxon>
        <taxon>Noctuidae</taxon>
        <taxon>Plusiinae</taxon>
        <taxon>Chrysodeixis</taxon>
    </lineage>
</organism>
<proteinExistence type="predicted"/>